<dbReference type="PANTHER" id="PTHR34675">
    <property type="entry name" value="PROTEIN TRIGALACTOSYLDIACYLGLYCEROL 2, CHLOROPLASTIC"/>
    <property type="match status" value="1"/>
</dbReference>
<sequence length="217" mass="24754">MKKAGIIDYFNILKTSLVFWLFMITFIVFTIYSNTKNTSYSFFIEFDNANGVNRGTPIRIRGIQIGSIQSIKIKPTCVLTLAKINSDNIFIPKDSIIEISQTGLLNDSVIDIIPLDLLNSLDKPSINLFTSKCKNSNLICNNMYITGDRGLNYDDLVRSTTRISQRFDDPRFFNLFYVFLQNGIEVTDVILELMIEVLSITSTGHIYLQKFLANDLF</sequence>
<evidence type="ECO:0000259" key="2">
    <source>
        <dbReference type="Pfam" id="PF02470"/>
    </source>
</evidence>
<dbReference type="RefSeq" id="YP_009541608.1">
    <property type="nucleotide sequence ID" value="NC_039977.1"/>
</dbReference>
<geneLocation type="plastid" evidence="3"/>
<feature type="domain" description="Mce/MlaD" evidence="2">
    <location>
        <begin position="39"/>
        <end position="114"/>
    </location>
</feature>
<reference evidence="3" key="1">
    <citation type="journal article" date="2018" name="Genome Biol. Evol.">
        <title>Mitochondrial and Plastid Genomes from Coralline Red Algae Provide Insights into the Incongruent Evolutionary Histories of Organelles.</title>
        <authorList>
            <person name="Lee J."/>
            <person name="Song H.J."/>
            <person name="In Park S."/>
            <person name="Lee Y.M."/>
            <person name="Jeong S.Y."/>
            <person name="Oh Cho T."/>
            <person name="Kim J.H."/>
            <person name="Choi H.G."/>
            <person name="Choi C.G."/>
            <person name="Nelson W.A."/>
            <person name="Fredericq S."/>
            <person name="Bhattacharya D."/>
            <person name="Su Yoon H."/>
        </authorList>
    </citation>
    <scope>NUCLEOTIDE SEQUENCE</scope>
</reference>
<dbReference type="GeneID" id="38463347"/>
<name>A0A3G3MFL8_9FLOR</name>
<feature type="transmembrane region" description="Helical" evidence="1">
    <location>
        <begin position="12"/>
        <end position="32"/>
    </location>
</feature>
<gene>
    <name evidence="3" type="primary">ycf22</name>
</gene>
<evidence type="ECO:0000313" key="3">
    <source>
        <dbReference type="EMBL" id="AYR05617.1"/>
    </source>
</evidence>
<evidence type="ECO:0000256" key="1">
    <source>
        <dbReference type="SAM" id="Phobius"/>
    </source>
</evidence>
<protein>
    <recommendedName>
        <fullName evidence="2">Mce/MlaD domain-containing protein</fullName>
    </recommendedName>
</protein>
<keyword evidence="1" id="KW-0472">Membrane</keyword>
<dbReference type="PANTHER" id="PTHR34675:SF1">
    <property type="entry name" value="PROTEIN TRIGALACTOSYLDIACYLGLYCEROL 2, CHLOROPLASTIC"/>
    <property type="match status" value="1"/>
</dbReference>
<dbReference type="InterPro" id="IPR003399">
    <property type="entry name" value="Mce/MlaD"/>
</dbReference>
<accession>A0A3G3MFL8</accession>
<dbReference type="Pfam" id="PF02470">
    <property type="entry name" value="MlaD"/>
    <property type="match status" value="1"/>
</dbReference>
<proteinExistence type="predicted"/>
<dbReference type="InterPro" id="IPR039342">
    <property type="entry name" value="TGD2-like"/>
</dbReference>
<dbReference type="AlphaFoldDB" id="A0A3G3MFL8"/>
<keyword evidence="3" id="KW-0934">Plastid</keyword>
<organism evidence="3">
    <name type="scientific">Synarthrophyton chejuense</name>
    <dbReference type="NCBI Taxonomy" id="2485825"/>
    <lineage>
        <taxon>Eukaryota</taxon>
        <taxon>Rhodophyta</taxon>
        <taxon>Florideophyceae</taxon>
        <taxon>Corallinophycidae</taxon>
        <taxon>Hapalidiales</taxon>
        <taxon>Hapalidiaceae</taxon>
        <taxon>Melobesioideae</taxon>
        <taxon>Synarthrophyton</taxon>
    </lineage>
</organism>
<keyword evidence="1" id="KW-1133">Transmembrane helix</keyword>
<dbReference type="EMBL" id="MH281626">
    <property type="protein sequence ID" value="AYR05617.1"/>
    <property type="molecule type" value="Genomic_DNA"/>
</dbReference>
<keyword evidence="1" id="KW-0812">Transmembrane</keyword>